<dbReference type="AlphaFoldDB" id="A0A4Y7SNB6"/>
<evidence type="ECO:0000313" key="3">
    <source>
        <dbReference type="Proteomes" id="UP000298030"/>
    </source>
</evidence>
<protein>
    <submittedName>
        <fullName evidence="2">Uncharacterized protein</fullName>
    </submittedName>
</protein>
<feature type="region of interest" description="Disordered" evidence="1">
    <location>
        <begin position="100"/>
        <end position="120"/>
    </location>
</feature>
<evidence type="ECO:0000313" key="2">
    <source>
        <dbReference type="EMBL" id="TEB23201.1"/>
    </source>
</evidence>
<accession>A0A4Y7SNB6</accession>
<comment type="caution">
    <text evidence="2">The sequence shown here is derived from an EMBL/GenBank/DDBJ whole genome shotgun (WGS) entry which is preliminary data.</text>
</comment>
<keyword evidence="3" id="KW-1185">Reference proteome</keyword>
<name>A0A4Y7SNB6_COPMI</name>
<gene>
    <name evidence="2" type="ORF">FA13DRAFT_1740169</name>
</gene>
<reference evidence="2 3" key="1">
    <citation type="journal article" date="2019" name="Nat. Ecol. Evol.">
        <title>Megaphylogeny resolves global patterns of mushroom evolution.</title>
        <authorList>
            <person name="Varga T."/>
            <person name="Krizsan K."/>
            <person name="Foldi C."/>
            <person name="Dima B."/>
            <person name="Sanchez-Garcia M."/>
            <person name="Sanchez-Ramirez S."/>
            <person name="Szollosi G.J."/>
            <person name="Szarkandi J.G."/>
            <person name="Papp V."/>
            <person name="Albert L."/>
            <person name="Andreopoulos W."/>
            <person name="Angelini C."/>
            <person name="Antonin V."/>
            <person name="Barry K.W."/>
            <person name="Bougher N.L."/>
            <person name="Buchanan P."/>
            <person name="Buyck B."/>
            <person name="Bense V."/>
            <person name="Catcheside P."/>
            <person name="Chovatia M."/>
            <person name="Cooper J."/>
            <person name="Damon W."/>
            <person name="Desjardin D."/>
            <person name="Finy P."/>
            <person name="Geml J."/>
            <person name="Haridas S."/>
            <person name="Hughes K."/>
            <person name="Justo A."/>
            <person name="Karasinski D."/>
            <person name="Kautmanova I."/>
            <person name="Kiss B."/>
            <person name="Kocsube S."/>
            <person name="Kotiranta H."/>
            <person name="LaButti K.M."/>
            <person name="Lechner B.E."/>
            <person name="Liimatainen K."/>
            <person name="Lipzen A."/>
            <person name="Lukacs Z."/>
            <person name="Mihaltcheva S."/>
            <person name="Morgado L.N."/>
            <person name="Niskanen T."/>
            <person name="Noordeloos M.E."/>
            <person name="Ohm R.A."/>
            <person name="Ortiz-Santana B."/>
            <person name="Ovrebo C."/>
            <person name="Racz N."/>
            <person name="Riley R."/>
            <person name="Savchenko A."/>
            <person name="Shiryaev A."/>
            <person name="Soop K."/>
            <person name="Spirin V."/>
            <person name="Szebenyi C."/>
            <person name="Tomsovsky M."/>
            <person name="Tulloss R.E."/>
            <person name="Uehling J."/>
            <person name="Grigoriev I.V."/>
            <person name="Vagvolgyi C."/>
            <person name="Papp T."/>
            <person name="Martin F.M."/>
            <person name="Miettinen O."/>
            <person name="Hibbett D.S."/>
            <person name="Nagy L.G."/>
        </authorList>
    </citation>
    <scope>NUCLEOTIDE SEQUENCE [LARGE SCALE GENOMIC DNA]</scope>
    <source>
        <strain evidence="2 3">FP101781</strain>
    </source>
</reference>
<dbReference type="EMBL" id="QPFP01000080">
    <property type="protein sequence ID" value="TEB23201.1"/>
    <property type="molecule type" value="Genomic_DNA"/>
</dbReference>
<dbReference type="Proteomes" id="UP000298030">
    <property type="component" value="Unassembled WGS sequence"/>
</dbReference>
<proteinExistence type="predicted"/>
<evidence type="ECO:0000256" key="1">
    <source>
        <dbReference type="SAM" id="MobiDB-lite"/>
    </source>
</evidence>
<organism evidence="2 3">
    <name type="scientific">Coprinellus micaceus</name>
    <name type="common">Glistening ink-cap mushroom</name>
    <name type="synonym">Coprinus micaceus</name>
    <dbReference type="NCBI Taxonomy" id="71717"/>
    <lineage>
        <taxon>Eukaryota</taxon>
        <taxon>Fungi</taxon>
        <taxon>Dikarya</taxon>
        <taxon>Basidiomycota</taxon>
        <taxon>Agaricomycotina</taxon>
        <taxon>Agaricomycetes</taxon>
        <taxon>Agaricomycetidae</taxon>
        <taxon>Agaricales</taxon>
        <taxon>Agaricineae</taxon>
        <taxon>Psathyrellaceae</taxon>
        <taxon>Coprinellus</taxon>
    </lineage>
</organism>
<sequence length="176" mass="19678">MRRAKNAPLIFYASDMVTLPCLEGIKEALSEPHRLLSWSPEVRHTCGPLSQCLARCLGPLPLLEKLHRPSYEGHETGQVRPRQQVGCSPVPPSLVRQQLCSPSADRRPTFPSQTPEETEPRKVEIEFGLMSFPGGVTECLVAAKQHFEFSTLQLLVVETCPEIPNGAWRTIFAPMY</sequence>